<reference evidence="1 2" key="1">
    <citation type="submission" date="2006-02" db="EMBL/GenBank/DDBJ databases">
        <authorList>
            <person name="Amann R."/>
            <person name="Ferriera S."/>
            <person name="Johnson J."/>
            <person name="Kravitz S."/>
            <person name="Halpern A."/>
            <person name="Remington K."/>
            <person name="Beeson K."/>
            <person name="Tran B."/>
            <person name="Rogers Y.-H."/>
            <person name="Friedman R."/>
            <person name="Venter J.C."/>
        </authorList>
    </citation>
    <scope>NUCLEOTIDE SEQUENCE [LARGE SCALE GENOMIC DNA]</scope>
    <source>
        <strain evidence="1 2">DSM 3645</strain>
    </source>
</reference>
<name>A3ZYF3_9BACT</name>
<protein>
    <submittedName>
        <fullName evidence="1">Uncharacterized protein</fullName>
    </submittedName>
</protein>
<accession>A3ZYF3</accession>
<sequence>MVEVNSPHEKFSFFVAEARFLKLRYFPGWPR</sequence>
<gene>
    <name evidence="1" type="ORF">DSM3645_06921</name>
</gene>
<dbReference type="HOGENOM" id="CLU_3395328_0_0_0"/>
<dbReference type="Proteomes" id="UP000004358">
    <property type="component" value="Unassembled WGS sequence"/>
</dbReference>
<evidence type="ECO:0000313" key="2">
    <source>
        <dbReference type="Proteomes" id="UP000004358"/>
    </source>
</evidence>
<comment type="caution">
    <text evidence="1">The sequence shown here is derived from an EMBL/GenBank/DDBJ whole genome shotgun (WGS) entry which is preliminary data.</text>
</comment>
<evidence type="ECO:0000313" key="1">
    <source>
        <dbReference type="EMBL" id="EAQ78403.1"/>
    </source>
</evidence>
<dbReference type="AlphaFoldDB" id="A3ZYF3"/>
<proteinExistence type="predicted"/>
<dbReference type="EMBL" id="AANZ01000021">
    <property type="protein sequence ID" value="EAQ78403.1"/>
    <property type="molecule type" value="Genomic_DNA"/>
</dbReference>
<dbReference type="STRING" id="314230.DSM3645_06921"/>
<organism evidence="1 2">
    <name type="scientific">Blastopirellula marina DSM 3645</name>
    <dbReference type="NCBI Taxonomy" id="314230"/>
    <lineage>
        <taxon>Bacteria</taxon>
        <taxon>Pseudomonadati</taxon>
        <taxon>Planctomycetota</taxon>
        <taxon>Planctomycetia</taxon>
        <taxon>Pirellulales</taxon>
        <taxon>Pirellulaceae</taxon>
        <taxon>Blastopirellula</taxon>
    </lineage>
</organism>